<dbReference type="EMBL" id="GL636496">
    <property type="protein sequence ID" value="EFW16666.1"/>
    <property type="molecule type" value="Genomic_DNA"/>
</dbReference>
<reference evidence="2" key="2">
    <citation type="submission" date="2010-03" db="EMBL/GenBank/DDBJ databases">
        <title>The genome sequence of Coccidioides posadasii strain Silveira.</title>
        <authorList>
            <consortium name="The Broad Institute Genome Sequencing Center for Infectious Disease"/>
            <person name="Neafsey D."/>
            <person name="Orbach M."/>
            <person name="Henn M.R."/>
            <person name="Cole G.T."/>
            <person name="Galgiani J."/>
            <person name="Gardner M.J."/>
            <person name="Kirkland T.N."/>
            <person name="Taylor J.W."/>
            <person name="Young S.K."/>
            <person name="Zeng Q."/>
            <person name="Koehrsen M."/>
            <person name="Alvarado L."/>
            <person name="Berlin A."/>
            <person name="Borenstein D."/>
            <person name="Chapman S.B."/>
            <person name="Chen Z."/>
            <person name="Engels R."/>
            <person name="Freedman E."/>
            <person name="Gellesch M."/>
            <person name="Goldberg J."/>
            <person name="Griggs A."/>
            <person name="Gujja S."/>
            <person name="Heilman E."/>
            <person name="Heiman D."/>
            <person name="Howarth C."/>
            <person name="Jen D."/>
            <person name="Larson L."/>
            <person name="Mehta T."/>
            <person name="Neiman D."/>
            <person name="Park D."/>
            <person name="Pearson M."/>
            <person name="Richards J."/>
            <person name="Roberts A."/>
            <person name="Saif S."/>
            <person name="Shea T."/>
            <person name="Shenoy N."/>
            <person name="Sisk P."/>
            <person name="Stolte C."/>
            <person name="Sykes S."/>
            <person name="Walk T."/>
            <person name="White J."/>
            <person name="Yandava C."/>
            <person name="Haas B."/>
            <person name="Nusbaum C."/>
            <person name="Birren B."/>
        </authorList>
    </citation>
    <scope>NUCLEOTIDE SEQUENCE [LARGE SCALE GENOMIC DNA]</scope>
    <source>
        <strain evidence="2">RMSCC 757 / Silveira</strain>
    </source>
</reference>
<evidence type="ECO:0000313" key="2">
    <source>
        <dbReference type="Proteomes" id="UP000002497"/>
    </source>
</evidence>
<dbReference type="Proteomes" id="UP000002497">
    <property type="component" value="Unassembled WGS sequence"/>
</dbReference>
<proteinExistence type="predicted"/>
<dbReference type="VEuPathDB" id="FungiDB:CPSG_06625"/>
<dbReference type="AlphaFoldDB" id="E9D9T5"/>
<keyword evidence="2" id="KW-1185">Reference proteome</keyword>
<sequence length="86" mass="9327">MPTSTPLPSSRPIYTVSIRPRACLTNVGHILTLVGENRKNPSSPRLQAMPRLVLIPTSLHGGSCVLLATQPTIPCALRNKSEMLVR</sequence>
<gene>
    <name evidence="1" type="ORF">CPSG_06625</name>
</gene>
<evidence type="ECO:0000313" key="1">
    <source>
        <dbReference type="EMBL" id="EFW16666.1"/>
    </source>
</evidence>
<protein>
    <submittedName>
        <fullName evidence="1">Uncharacterized protein</fullName>
    </submittedName>
</protein>
<dbReference type="HOGENOM" id="CLU_2497721_0_0_1"/>
<reference evidence="2" key="1">
    <citation type="journal article" date="2010" name="Genome Res.">
        <title>Population genomic sequencing of Coccidioides fungi reveals recent hybridization and transposon control.</title>
        <authorList>
            <person name="Neafsey D.E."/>
            <person name="Barker B.M."/>
            <person name="Sharpton T.J."/>
            <person name="Stajich J.E."/>
            <person name="Park D.J."/>
            <person name="Whiston E."/>
            <person name="Hung C.-Y."/>
            <person name="McMahan C."/>
            <person name="White J."/>
            <person name="Sykes S."/>
            <person name="Heiman D."/>
            <person name="Young S."/>
            <person name="Zeng Q."/>
            <person name="Abouelleil A."/>
            <person name="Aftuck L."/>
            <person name="Bessette D."/>
            <person name="Brown A."/>
            <person name="FitzGerald M."/>
            <person name="Lui A."/>
            <person name="Macdonald J.P."/>
            <person name="Priest M."/>
            <person name="Orbach M.J."/>
            <person name="Galgiani J.N."/>
            <person name="Kirkland T.N."/>
            <person name="Cole G.T."/>
            <person name="Birren B.W."/>
            <person name="Henn M.R."/>
            <person name="Taylor J.W."/>
            <person name="Rounsley S.D."/>
        </authorList>
    </citation>
    <scope>NUCLEOTIDE SEQUENCE [LARGE SCALE GENOMIC DNA]</scope>
    <source>
        <strain evidence="2">RMSCC 757 / Silveira</strain>
    </source>
</reference>
<organism evidence="2">
    <name type="scientific">Coccidioides posadasii (strain RMSCC 757 / Silveira)</name>
    <name type="common">Valley fever fungus</name>
    <dbReference type="NCBI Taxonomy" id="443226"/>
    <lineage>
        <taxon>Eukaryota</taxon>
        <taxon>Fungi</taxon>
        <taxon>Dikarya</taxon>
        <taxon>Ascomycota</taxon>
        <taxon>Pezizomycotina</taxon>
        <taxon>Eurotiomycetes</taxon>
        <taxon>Eurotiomycetidae</taxon>
        <taxon>Onygenales</taxon>
        <taxon>Onygenaceae</taxon>
        <taxon>Coccidioides</taxon>
    </lineage>
</organism>
<accession>E9D9T5</accession>
<name>E9D9T5_COCPS</name>